<evidence type="ECO:0000313" key="3">
    <source>
        <dbReference type="Proteomes" id="UP000011116"/>
    </source>
</evidence>
<sequence>MLQWTGGSRRQVYASRKSTQSRQRQYFEQKKRQQHTAGLQNQDGTDGAGGQAVGDQAPRSLDILSLNNLAAPVSQRNGPENADSVLPHMDSTHFSASPLEALKKIISSYNIDPRETSSQPRLSSPVAHQDVAAAVNPHEDPLARKISTSNNYDATKRNPNVDLNSGEISLIDLVRYEGSKNKSTAQPARESHVSFSVKGLGHVKMETPLQSPRSTKRTLPLPPKASRYTQNKSRRSIPFDTTKGLDSLMYGISMMRERSTSHKMGSLVDESSYVRRENCYFSHSFENYNDNLYAGDEDMFCKPQAPKGWQSNCSRRYDGLPDVNSDHLWNMESFDSDAHFPTPRAEHFDTVDYGVKERYSPERRTSTRTSIRFETSGHDLFSDQSLLDDDIDMLQFDWERQPSSKKIHNTNITFGPSAWSSDMVDDDSEKRKSPLSEESSSCAAAVKDISSNKPTLSVKCTEKNMNEKDDFHASLDKSDIPNIDAHLDEMSAFRDEEEYYKRATDQKNREADYWPDKAMGQQRTQEPSCRLSLQEKFADWGSCTSHLKGSTRRNNPPSCTVMREDKPFDSIPDMGGFQTVGSTEWRPTSKVRPVFHRPDSAYDEIHPQNPVSDLFGNTTEFSDPFRATDLPSNIDMCTFLGQKAGKKKEDNFYSLKKSNADIFHSASSVNETVVGQHTTYSQQSGKDSLRQGFDPGIDFQESRLHSFWEDGHVSDDTFRSDNELNNLLARKNDEKNKGGTERLEKLETKTLTQASKPSGDFGNEMSEAETCSDGSEVTNYPGVQNGISAAATQLPGNLCLEEASRGIFQIHAQVDCARTIENPGVDFEAPVHVRNIIHDDGDHTKANPMFQSPFMAEKVGIEKKVISGVSSSNSDIQFEVMLERRVLRRFCLQKVVVETPMKDKLDKVTHFRTMEDGTVLRRSV</sequence>
<protein>
    <submittedName>
        <fullName evidence="2">Uncharacterized protein</fullName>
    </submittedName>
</protein>
<dbReference type="EnsemblPlants" id="HORVU.MOREX.r3.3HG0234550.1">
    <property type="protein sequence ID" value="HORVU.MOREX.r3.3HG0234550.1"/>
    <property type="gene ID" value="HORVU.MOREX.r3.3HG0234550"/>
</dbReference>
<evidence type="ECO:0000313" key="2">
    <source>
        <dbReference type="EnsemblPlants" id="HORVU.MOREX.r3.3HG0234550.1"/>
    </source>
</evidence>
<dbReference type="KEGG" id="hvg:123442831"/>
<reference evidence="3" key="1">
    <citation type="journal article" date="2012" name="Nature">
        <title>A physical, genetic and functional sequence assembly of the barley genome.</title>
        <authorList>
            <consortium name="The International Barley Genome Sequencing Consortium"/>
            <person name="Mayer K.F."/>
            <person name="Waugh R."/>
            <person name="Brown J.W."/>
            <person name="Schulman A."/>
            <person name="Langridge P."/>
            <person name="Platzer M."/>
            <person name="Fincher G.B."/>
            <person name="Muehlbauer G.J."/>
            <person name="Sato K."/>
            <person name="Close T.J."/>
            <person name="Wise R.P."/>
            <person name="Stein N."/>
        </authorList>
    </citation>
    <scope>NUCLEOTIDE SEQUENCE [LARGE SCALE GENOMIC DNA]</scope>
    <source>
        <strain evidence="3">cv. Morex</strain>
    </source>
</reference>
<organism evidence="2 3">
    <name type="scientific">Hordeum vulgare subsp. vulgare</name>
    <name type="common">Domesticated barley</name>
    <dbReference type="NCBI Taxonomy" id="112509"/>
    <lineage>
        <taxon>Eukaryota</taxon>
        <taxon>Viridiplantae</taxon>
        <taxon>Streptophyta</taxon>
        <taxon>Embryophyta</taxon>
        <taxon>Tracheophyta</taxon>
        <taxon>Spermatophyta</taxon>
        <taxon>Magnoliopsida</taxon>
        <taxon>Liliopsida</taxon>
        <taxon>Poales</taxon>
        <taxon>Poaceae</taxon>
        <taxon>BOP clade</taxon>
        <taxon>Pooideae</taxon>
        <taxon>Triticodae</taxon>
        <taxon>Triticeae</taxon>
        <taxon>Hordeinae</taxon>
        <taxon>Hordeum</taxon>
    </lineage>
</organism>
<dbReference type="GeneID" id="123442831"/>
<reference evidence="2" key="2">
    <citation type="submission" date="2020-10" db="EMBL/GenBank/DDBJ databases">
        <authorList>
            <person name="Scholz U."/>
            <person name="Mascher M."/>
            <person name="Fiebig A."/>
        </authorList>
    </citation>
    <scope>NUCLEOTIDE SEQUENCE [LARGE SCALE GENOMIC DNA]</scope>
    <source>
        <strain evidence="2">cv. Morex</strain>
    </source>
</reference>
<dbReference type="AlphaFoldDB" id="A0A8I6XJT9"/>
<reference evidence="2" key="3">
    <citation type="submission" date="2022-01" db="UniProtKB">
        <authorList>
            <consortium name="EnsemblPlants"/>
        </authorList>
    </citation>
    <scope>IDENTIFICATION</scope>
    <source>
        <strain evidence="2">subsp. vulgare</strain>
    </source>
</reference>
<evidence type="ECO:0000256" key="1">
    <source>
        <dbReference type="SAM" id="MobiDB-lite"/>
    </source>
</evidence>
<dbReference type="PANTHER" id="PTHR37722:SF2">
    <property type="entry name" value="OS01G0167700 PROTEIN"/>
    <property type="match status" value="1"/>
</dbReference>
<dbReference type="Proteomes" id="UP000011116">
    <property type="component" value="Chromosome 3H"/>
</dbReference>
<dbReference type="Gramene" id="HORVU.MOREX.r3.3HG0234550.1">
    <property type="protein sequence ID" value="HORVU.MOREX.r3.3HG0234550.1"/>
    <property type="gene ID" value="HORVU.MOREX.r3.3HG0234550"/>
</dbReference>
<proteinExistence type="predicted"/>
<feature type="region of interest" description="Disordered" evidence="1">
    <location>
        <begin position="1"/>
        <end position="59"/>
    </location>
</feature>
<dbReference type="PANTHER" id="PTHR37722">
    <property type="entry name" value="OS01G0167700 PROTEIN"/>
    <property type="match status" value="1"/>
</dbReference>
<gene>
    <name evidence="2" type="primary">LOC123442831</name>
</gene>
<feature type="region of interest" description="Disordered" evidence="1">
    <location>
        <begin position="753"/>
        <end position="777"/>
    </location>
</feature>
<dbReference type="OrthoDB" id="994901at2759"/>
<dbReference type="RefSeq" id="XP_044974920.1">
    <property type="nucleotide sequence ID" value="XM_045118985.1"/>
</dbReference>
<feature type="region of interest" description="Disordered" evidence="1">
    <location>
        <begin position="207"/>
        <end position="232"/>
    </location>
</feature>
<accession>A0A8I6XJT9</accession>
<keyword evidence="3" id="KW-1185">Reference proteome</keyword>
<name>A0A8I6XJT9_HORVV</name>
<feature type="region of interest" description="Disordered" evidence="1">
    <location>
        <begin position="418"/>
        <end position="444"/>
    </location>
</feature>